<dbReference type="AlphaFoldDB" id="A0A7R9LJA9"/>
<evidence type="ECO:0000313" key="2">
    <source>
        <dbReference type="EMBL" id="CAD7641467.1"/>
    </source>
</evidence>
<feature type="region of interest" description="Disordered" evidence="1">
    <location>
        <begin position="296"/>
        <end position="319"/>
    </location>
</feature>
<accession>A0A7R9LJA9</accession>
<reference evidence="2" key="1">
    <citation type="submission" date="2020-11" db="EMBL/GenBank/DDBJ databases">
        <authorList>
            <person name="Tran Van P."/>
        </authorList>
    </citation>
    <scope>NUCLEOTIDE SEQUENCE</scope>
</reference>
<feature type="compositionally biased region" description="Low complexity" evidence="1">
    <location>
        <begin position="101"/>
        <end position="110"/>
    </location>
</feature>
<feature type="compositionally biased region" description="Polar residues" evidence="1">
    <location>
        <begin position="88"/>
        <end position="100"/>
    </location>
</feature>
<name>A0A7R9LJA9_9ACAR</name>
<feature type="compositionally biased region" description="Polar residues" evidence="1">
    <location>
        <begin position="1"/>
        <end position="15"/>
    </location>
</feature>
<proteinExistence type="predicted"/>
<feature type="compositionally biased region" description="Polar residues" evidence="1">
    <location>
        <begin position="296"/>
        <end position="317"/>
    </location>
</feature>
<feature type="non-terminal residue" evidence="2">
    <location>
        <position position="1"/>
    </location>
</feature>
<feature type="region of interest" description="Disordered" evidence="1">
    <location>
        <begin position="88"/>
        <end position="114"/>
    </location>
</feature>
<protein>
    <submittedName>
        <fullName evidence="2">Uncharacterized protein</fullName>
    </submittedName>
</protein>
<organism evidence="2">
    <name type="scientific">Medioppia subpectinata</name>
    <dbReference type="NCBI Taxonomy" id="1979941"/>
    <lineage>
        <taxon>Eukaryota</taxon>
        <taxon>Metazoa</taxon>
        <taxon>Ecdysozoa</taxon>
        <taxon>Arthropoda</taxon>
        <taxon>Chelicerata</taxon>
        <taxon>Arachnida</taxon>
        <taxon>Acari</taxon>
        <taxon>Acariformes</taxon>
        <taxon>Sarcoptiformes</taxon>
        <taxon>Oribatida</taxon>
        <taxon>Brachypylina</taxon>
        <taxon>Oppioidea</taxon>
        <taxon>Oppiidae</taxon>
        <taxon>Medioppia</taxon>
    </lineage>
</organism>
<evidence type="ECO:0000313" key="3">
    <source>
        <dbReference type="Proteomes" id="UP000759131"/>
    </source>
</evidence>
<keyword evidence="3" id="KW-1185">Reference proteome</keyword>
<feature type="region of interest" description="Disordered" evidence="1">
    <location>
        <begin position="175"/>
        <end position="196"/>
    </location>
</feature>
<dbReference type="Proteomes" id="UP000759131">
    <property type="component" value="Unassembled WGS sequence"/>
</dbReference>
<feature type="compositionally biased region" description="Low complexity" evidence="1">
    <location>
        <begin position="50"/>
        <end position="61"/>
    </location>
</feature>
<feature type="compositionally biased region" description="Polar residues" evidence="1">
    <location>
        <begin position="176"/>
        <end position="186"/>
    </location>
</feature>
<sequence length="357" mass="39317">MSQPSLPPMSTMSGHSQHKSSPLYERPRIPYGTPTLRPEFGGPLRPRISQPQHPHQQQQQQTLAPMTSHQSTLHYAIGTVGMPSYCSQRPPQLSLSQPMPTTTSVTTSTSGVAQLSPRSVHNNTQMHPQMTHNLYMPSMASMPPPMSQPSGADNHQKRVTVEAKQLVGIRDKIKQNSHTIDTSSQLPMGMRPSIDPNRYHRASSGYNPQMMEKEVEQLLAPRPQHHSQEHRPLAAFGSQMANQYNVSINNSTNARPLTANNGQILHHLLTPDTPMAPNSSHLNVINEREFNAASDLGSQMRPNSRSATNTPTGQSKSVPKDILTAAMEEIEINEVYDEAIILDTESSDGDSIVANSQ</sequence>
<dbReference type="EMBL" id="CAJPIZ010025313">
    <property type="protein sequence ID" value="CAG2118716.1"/>
    <property type="molecule type" value="Genomic_DNA"/>
</dbReference>
<dbReference type="EMBL" id="OC879888">
    <property type="protein sequence ID" value="CAD7641467.1"/>
    <property type="molecule type" value="Genomic_DNA"/>
</dbReference>
<evidence type="ECO:0000256" key="1">
    <source>
        <dbReference type="SAM" id="MobiDB-lite"/>
    </source>
</evidence>
<gene>
    <name evidence="2" type="ORF">OSB1V03_LOCUS18666</name>
</gene>
<feature type="region of interest" description="Disordered" evidence="1">
    <location>
        <begin position="1"/>
        <end position="64"/>
    </location>
</feature>